<dbReference type="Pfam" id="PF17782">
    <property type="entry name" value="WHD_DprA"/>
    <property type="match status" value="1"/>
</dbReference>
<dbReference type="EMBL" id="CP038141">
    <property type="protein sequence ID" value="QDH16737.1"/>
    <property type="molecule type" value="Genomic_DNA"/>
</dbReference>
<dbReference type="InterPro" id="IPR057666">
    <property type="entry name" value="DrpA_SLOG"/>
</dbReference>
<dbReference type="PANTHER" id="PTHR43022">
    <property type="entry name" value="PROTEIN SMF"/>
    <property type="match status" value="1"/>
</dbReference>
<dbReference type="Gene3D" id="3.40.50.450">
    <property type="match status" value="1"/>
</dbReference>
<reference evidence="4 5" key="1">
    <citation type="submission" date="2019-03" db="EMBL/GenBank/DDBJ databases">
        <title>The complete genome sequence of Swingsia samuiensis NBRC107927(T).</title>
        <authorList>
            <person name="Chua K.-O."/>
            <person name="Chan K.-G."/>
            <person name="See-Too W.-S."/>
        </authorList>
    </citation>
    <scope>NUCLEOTIDE SEQUENCE [LARGE SCALE GENOMIC DNA]</scope>
    <source>
        <strain evidence="4 5">AH83</strain>
    </source>
</reference>
<dbReference type="Pfam" id="PF21102">
    <property type="entry name" value="DprA_N"/>
    <property type="match status" value="1"/>
</dbReference>
<evidence type="ECO:0000259" key="2">
    <source>
        <dbReference type="Pfam" id="PF02481"/>
    </source>
</evidence>
<dbReference type="PANTHER" id="PTHR43022:SF1">
    <property type="entry name" value="PROTEIN SMF"/>
    <property type="match status" value="1"/>
</dbReference>
<evidence type="ECO:0000259" key="3">
    <source>
        <dbReference type="Pfam" id="PF17782"/>
    </source>
</evidence>
<feature type="domain" description="DprA winged helix" evidence="3">
    <location>
        <begin position="332"/>
        <end position="386"/>
    </location>
</feature>
<dbReference type="OrthoDB" id="9785707at2"/>
<accession>A0A4Y6UK39</accession>
<dbReference type="NCBIfam" id="TIGR00732">
    <property type="entry name" value="dprA"/>
    <property type="match status" value="1"/>
</dbReference>
<gene>
    <name evidence="4" type="primary">dprA</name>
    <name evidence="4" type="ORF">E3D00_03515</name>
</gene>
<dbReference type="InterPro" id="IPR036388">
    <property type="entry name" value="WH-like_DNA-bd_sf"/>
</dbReference>
<name>A0A4Y6UK39_9PROT</name>
<evidence type="ECO:0000313" key="5">
    <source>
        <dbReference type="Proteomes" id="UP000316313"/>
    </source>
</evidence>
<dbReference type="GO" id="GO:0009294">
    <property type="term" value="P:DNA-mediated transformation"/>
    <property type="evidence" value="ECO:0007669"/>
    <property type="project" value="InterPro"/>
</dbReference>
<evidence type="ECO:0000256" key="1">
    <source>
        <dbReference type="ARBA" id="ARBA00006525"/>
    </source>
</evidence>
<protein>
    <submittedName>
        <fullName evidence="4">DNA-protecting protein DprA</fullName>
    </submittedName>
</protein>
<feature type="domain" description="Smf/DprA SLOG" evidence="2">
    <location>
        <begin position="85"/>
        <end position="290"/>
    </location>
</feature>
<organism evidence="4 5">
    <name type="scientific">Swingsia samuiensis</name>
    <dbReference type="NCBI Taxonomy" id="1293412"/>
    <lineage>
        <taxon>Bacteria</taxon>
        <taxon>Pseudomonadati</taxon>
        <taxon>Pseudomonadota</taxon>
        <taxon>Alphaproteobacteria</taxon>
        <taxon>Acetobacterales</taxon>
        <taxon>Acetobacteraceae</taxon>
        <taxon>Swingsia</taxon>
    </lineage>
</organism>
<dbReference type="Pfam" id="PF02481">
    <property type="entry name" value="DNA_processg_A"/>
    <property type="match status" value="1"/>
</dbReference>
<keyword evidence="5" id="KW-1185">Reference proteome</keyword>
<dbReference type="KEGG" id="ssam:E3D00_03515"/>
<sequence length="395" mass="42405">MTTSPTHHFTLSDQSRLDALRLSRVAGVGPINFCKLLCQYGSPANALKALPERMKRAGRLENPTIPPQSDIEKEIEQLHHLGGQMLIRGDDDYPHLLSLIPDAPPVLFVKGNLSKLSMRSIGIVGARNASAAGIRIAESISAELSHEGICVVSGLARGIDSAAHEAALFSNLTVAAIAGGLDTTYPFENAKLQEKISENGCLITEAPMGTIPQARHFPRRNRLIAGLSLGCLVIEATLHSGTLITADLAASYNRELFSVPGSPLDPRSRGSNNLIRNGAILTESIQDILPYLPSQLPPKMAAPWQNSVVFNNSTSGFSEPIMTWNSIQTFTPEDPSLMLENVQSLLSITPVTVDEVVQRCQFSVSAVLSILAELELGGVVEFVPGGRVALLPNRN</sequence>
<evidence type="ECO:0000313" key="4">
    <source>
        <dbReference type="EMBL" id="QDH16737.1"/>
    </source>
</evidence>
<dbReference type="SUPFAM" id="SSF102405">
    <property type="entry name" value="MCP/YpsA-like"/>
    <property type="match status" value="1"/>
</dbReference>
<dbReference type="AlphaFoldDB" id="A0A4Y6UK39"/>
<dbReference type="InterPro" id="IPR041614">
    <property type="entry name" value="DprA_WH"/>
</dbReference>
<dbReference type="RefSeq" id="WP_141459983.1">
    <property type="nucleotide sequence ID" value="NZ_CP038141.1"/>
</dbReference>
<proteinExistence type="inferred from homology"/>
<dbReference type="Gene3D" id="1.10.10.10">
    <property type="entry name" value="Winged helix-like DNA-binding domain superfamily/Winged helix DNA-binding domain"/>
    <property type="match status" value="1"/>
</dbReference>
<comment type="similarity">
    <text evidence="1">Belongs to the DprA/Smf family.</text>
</comment>
<dbReference type="Proteomes" id="UP000316313">
    <property type="component" value="Chromosome"/>
</dbReference>
<dbReference type="InterPro" id="IPR003488">
    <property type="entry name" value="DprA"/>
</dbReference>